<feature type="domain" description="Striatin N-terminal" evidence="9">
    <location>
        <begin position="87"/>
        <end position="257"/>
    </location>
</feature>
<keyword evidence="11" id="KW-1185">Reference proteome</keyword>
<dbReference type="PRINTS" id="PR00320">
    <property type="entry name" value="GPROTEINBRPT"/>
</dbReference>
<dbReference type="InterPro" id="IPR036322">
    <property type="entry name" value="WD40_repeat_dom_sf"/>
</dbReference>
<evidence type="ECO:0000256" key="7">
    <source>
        <dbReference type="SAM" id="Coils"/>
    </source>
</evidence>
<keyword evidence="4" id="KW-0112">Calmodulin-binding</keyword>
<keyword evidence="3" id="KW-0677">Repeat</keyword>
<dbReference type="Proteomes" id="UP000193218">
    <property type="component" value="Unassembled WGS sequence"/>
</dbReference>
<feature type="repeat" description="WD" evidence="6">
    <location>
        <begin position="526"/>
        <end position="559"/>
    </location>
</feature>
<dbReference type="AlphaFoldDB" id="A0A1Y1UFZ2"/>
<keyword evidence="2 6" id="KW-0853">WD repeat</keyword>
<dbReference type="InterPro" id="IPR020472">
    <property type="entry name" value="WD40_PAC1"/>
</dbReference>
<dbReference type="PANTHER" id="PTHR15653">
    <property type="entry name" value="STRIATIN"/>
    <property type="match status" value="1"/>
</dbReference>
<sequence length="815" mass="90143">MLRPVHQRPGGYLQNNYQSDQQNGSYHYSQFNNQQQQQQPQQQQHQPQQQSQQQLSQNQQQQQQQTSMDGQSNAASGSGPSGGPEMSLAGVLHYLQSEWRRWERDRNEWEIERAEMRARIALLEGQRRSAENLKVDLLRRVKMLEYALRQERTKSMSTAGKSSTLAPSRLSAIQDEDKVSNRDEKEASPMSEGSEEGDRVKMNGPRSIAASSKLSSVRNGDNPWKNVGSVSRDPKARARSREYLKQCLQEITYLTSPGALNPLPPRPPINIDAQSSNRSSEPEQAALNHSEQFRPPTKTLPDDGQVIDLFPKEEPQTTSSLEPVTAPQAPNGEASASEVKADSDPVDAQPTKTVESRAMAPNATARPPHSPSPKPVALPDANGPSASSELNGEEHQLLTAIYRPESKTAWREELQAANDKAEQARLGRSPSEQSDEEQLANLTLNIEDEDAKPEPSNAPGRFWAGKKYLRSHMDIVRAVAIVRGRGSDLLLVSAGDDNVVKVWSLDAYKIWSTRRNDPEIEPLLTYRGHTAPVTSVVVDSDSKTIFSASLDSTIRVWRMPGPRQNQYTSYDPGMAVQTLEGHTNAVWDLLLRQDRDVGPRLFSISSDKTLRMWVKSANGLWTAERSLTLDGTPTCLGYLPYPVISTRVLVGFADGRVKWIEGELGETILTWQDQEPEGRASQVNSIISDLTLNMVAFGHEDGSLRVYELGGSRTVPKHHVVAHSSPVTSLCLSPISPMAILTASTDCRIRVWDVEKKVFVQDLTGHRPRSDEGVCALAVTTDVPVLSSAGADGIIRIWAWGGLPNASWKSEHTGP</sequence>
<dbReference type="SMART" id="SM00320">
    <property type="entry name" value="WD40"/>
    <property type="match status" value="6"/>
</dbReference>
<comment type="caution">
    <text evidence="10">The sequence shown here is derived from an EMBL/GenBank/DDBJ whole genome shotgun (WGS) entry which is preliminary data.</text>
</comment>
<dbReference type="Pfam" id="PF00400">
    <property type="entry name" value="WD40"/>
    <property type="match status" value="4"/>
</dbReference>
<feature type="repeat" description="WD" evidence="6">
    <location>
        <begin position="579"/>
        <end position="613"/>
    </location>
</feature>
<name>A0A1Y1UFZ2_9TREE</name>
<dbReference type="PROSITE" id="PS50082">
    <property type="entry name" value="WD_REPEATS_2"/>
    <property type="match status" value="4"/>
</dbReference>
<feature type="region of interest" description="Disordered" evidence="8">
    <location>
        <begin position="152"/>
        <end position="238"/>
    </location>
</feature>
<comment type="similarity">
    <text evidence="1">Belongs to the WD repeat striatin family.</text>
</comment>
<protein>
    <submittedName>
        <fullName evidence="10">WD40-repeat-containing domain protein</fullName>
    </submittedName>
</protein>
<evidence type="ECO:0000313" key="10">
    <source>
        <dbReference type="EMBL" id="ORX36899.1"/>
    </source>
</evidence>
<feature type="compositionally biased region" description="Polar residues" evidence="8">
    <location>
        <begin position="13"/>
        <end position="28"/>
    </location>
</feature>
<evidence type="ECO:0000313" key="11">
    <source>
        <dbReference type="Proteomes" id="UP000193218"/>
    </source>
</evidence>
<feature type="coiled-coil region" evidence="7">
    <location>
        <begin position="106"/>
        <end position="140"/>
    </location>
</feature>
<dbReference type="RefSeq" id="XP_021870968.1">
    <property type="nucleotide sequence ID" value="XM_022014128.1"/>
</dbReference>
<evidence type="ECO:0000256" key="2">
    <source>
        <dbReference type="ARBA" id="ARBA00022574"/>
    </source>
</evidence>
<dbReference type="InterPro" id="IPR013258">
    <property type="entry name" value="Striatin_N"/>
</dbReference>
<keyword evidence="5 7" id="KW-0175">Coiled coil</keyword>
<feature type="compositionally biased region" description="Low complexity" evidence="8">
    <location>
        <begin position="29"/>
        <end position="65"/>
    </location>
</feature>
<evidence type="ECO:0000259" key="9">
    <source>
        <dbReference type="Pfam" id="PF08232"/>
    </source>
</evidence>
<dbReference type="GeneID" id="33555936"/>
<dbReference type="PANTHER" id="PTHR15653:SF0">
    <property type="entry name" value="CONNECTOR OF KINASE TO AP-1, ISOFORM E"/>
    <property type="match status" value="1"/>
</dbReference>
<feature type="compositionally biased region" description="Basic and acidic residues" evidence="8">
    <location>
        <begin position="412"/>
        <end position="425"/>
    </location>
</feature>
<dbReference type="FunCoup" id="A0A1Y1UFZ2">
    <property type="interactions" value="125"/>
</dbReference>
<dbReference type="InterPro" id="IPR019775">
    <property type="entry name" value="WD40_repeat_CS"/>
</dbReference>
<proteinExistence type="inferred from homology"/>
<feature type="region of interest" description="Disordered" evidence="8">
    <location>
        <begin position="412"/>
        <end position="437"/>
    </location>
</feature>
<evidence type="ECO:0000256" key="1">
    <source>
        <dbReference type="ARBA" id="ARBA00009616"/>
    </source>
</evidence>
<dbReference type="InterPro" id="IPR051488">
    <property type="entry name" value="WD_repeat_striatin"/>
</dbReference>
<dbReference type="Gene3D" id="1.20.5.300">
    <property type="match status" value="1"/>
</dbReference>
<dbReference type="Pfam" id="PF08232">
    <property type="entry name" value="Striatin"/>
    <property type="match status" value="1"/>
</dbReference>
<feature type="region of interest" description="Disordered" evidence="8">
    <location>
        <begin position="256"/>
        <end position="392"/>
    </location>
</feature>
<feature type="repeat" description="WD" evidence="6">
    <location>
        <begin position="469"/>
        <end position="513"/>
    </location>
</feature>
<dbReference type="InterPro" id="IPR015943">
    <property type="entry name" value="WD40/YVTN_repeat-like_dom_sf"/>
</dbReference>
<dbReference type="STRING" id="4999.A0A1Y1UFZ2"/>
<feature type="compositionally biased region" description="Polar residues" evidence="8">
    <location>
        <begin position="155"/>
        <end position="166"/>
    </location>
</feature>
<evidence type="ECO:0000256" key="6">
    <source>
        <dbReference type="PROSITE-ProRule" id="PRU00221"/>
    </source>
</evidence>
<dbReference type="PROSITE" id="PS50294">
    <property type="entry name" value="WD_REPEATS_REGION"/>
    <property type="match status" value="2"/>
</dbReference>
<organism evidence="10 11">
    <name type="scientific">Kockovaella imperatae</name>
    <dbReference type="NCBI Taxonomy" id="4999"/>
    <lineage>
        <taxon>Eukaryota</taxon>
        <taxon>Fungi</taxon>
        <taxon>Dikarya</taxon>
        <taxon>Basidiomycota</taxon>
        <taxon>Agaricomycotina</taxon>
        <taxon>Tremellomycetes</taxon>
        <taxon>Tremellales</taxon>
        <taxon>Cuniculitremaceae</taxon>
        <taxon>Kockovaella</taxon>
    </lineage>
</organism>
<feature type="compositionally biased region" description="Basic and acidic residues" evidence="8">
    <location>
        <begin position="175"/>
        <end position="187"/>
    </location>
</feature>
<dbReference type="GO" id="GO:0005516">
    <property type="term" value="F:calmodulin binding"/>
    <property type="evidence" value="ECO:0007669"/>
    <property type="project" value="UniProtKB-KW"/>
</dbReference>
<feature type="repeat" description="WD" evidence="6">
    <location>
        <begin position="720"/>
        <end position="762"/>
    </location>
</feature>
<dbReference type="OrthoDB" id="727118at2759"/>
<evidence type="ECO:0000256" key="5">
    <source>
        <dbReference type="ARBA" id="ARBA00023054"/>
    </source>
</evidence>
<evidence type="ECO:0000256" key="8">
    <source>
        <dbReference type="SAM" id="MobiDB-lite"/>
    </source>
</evidence>
<feature type="region of interest" description="Disordered" evidence="8">
    <location>
        <begin position="1"/>
        <end position="87"/>
    </location>
</feature>
<dbReference type="SUPFAM" id="SSF50978">
    <property type="entry name" value="WD40 repeat-like"/>
    <property type="match status" value="1"/>
</dbReference>
<accession>A0A1Y1UFZ2</accession>
<reference evidence="10 11" key="1">
    <citation type="submission" date="2017-03" db="EMBL/GenBank/DDBJ databases">
        <title>Widespread Adenine N6-methylation of Active Genes in Fungi.</title>
        <authorList>
            <consortium name="DOE Joint Genome Institute"/>
            <person name="Mondo S.J."/>
            <person name="Dannebaum R.O."/>
            <person name="Kuo R.C."/>
            <person name="Louie K.B."/>
            <person name="Bewick A.J."/>
            <person name="Labutti K."/>
            <person name="Haridas S."/>
            <person name="Kuo A."/>
            <person name="Salamov A."/>
            <person name="Ahrendt S.R."/>
            <person name="Lau R."/>
            <person name="Bowen B.P."/>
            <person name="Lipzen A."/>
            <person name="Sullivan W."/>
            <person name="Andreopoulos W.B."/>
            <person name="Clum A."/>
            <person name="Lindquist E."/>
            <person name="Daum C."/>
            <person name="Northen T.R."/>
            <person name="Ramamoorthy G."/>
            <person name="Schmitz R.J."/>
            <person name="Gryganskyi A."/>
            <person name="Culley D."/>
            <person name="Magnuson J."/>
            <person name="James T.Y."/>
            <person name="O'Malley M.A."/>
            <person name="Stajich J.E."/>
            <person name="Spatafora J.W."/>
            <person name="Visel A."/>
            <person name="Grigoriev I.V."/>
        </authorList>
    </citation>
    <scope>NUCLEOTIDE SEQUENCE [LARGE SCALE GENOMIC DNA]</scope>
    <source>
        <strain evidence="10 11">NRRL Y-17943</strain>
    </source>
</reference>
<dbReference type="Gene3D" id="2.130.10.10">
    <property type="entry name" value="YVTN repeat-like/Quinoprotein amine dehydrogenase"/>
    <property type="match status" value="2"/>
</dbReference>
<evidence type="ECO:0000256" key="4">
    <source>
        <dbReference type="ARBA" id="ARBA00022860"/>
    </source>
</evidence>
<feature type="compositionally biased region" description="Polar residues" evidence="8">
    <location>
        <begin position="209"/>
        <end position="219"/>
    </location>
</feature>
<dbReference type="CDD" id="cd00200">
    <property type="entry name" value="WD40"/>
    <property type="match status" value="1"/>
</dbReference>
<gene>
    <name evidence="10" type="ORF">BD324DRAFT_608887</name>
</gene>
<dbReference type="InParanoid" id="A0A1Y1UFZ2"/>
<dbReference type="EMBL" id="NBSH01000007">
    <property type="protein sequence ID" value="ORX36899.1"/>
    <property type="molecule type" value="Genomic_DNA"/>
</dbReference>
<dbReference type="InterPro" id="IPR001680">
    <property type="entry name" value="WD40_rpt"/>
</dbReference>
<evidence type="ECO:0000256" key="3">
    <source>
        <dbReference type="ARBA" id="ARBA00022737"/>
    </source>
</evidence>
<dbReference type="PROSITE" id="PS00678">
    <property type="entry name" value="WD_REPEATS_1"/>
    <property type="match status" value="1"/>
</dbReference>